<dbReference type="InterPro" id="IPR026444">
    <property type="entry name" value="Secre_tail"/>
</dbReference>
<dbReference type="NCBIfam" id="TIGR04183">
    <property type="entry name" value="Por_Secre_tail"/>
    <property type="match status" value="1"/>
</dbReference>
<accession>A0A381XSL9</accession>
<dbReference type="AlphaFoldDB" id="A0A381XSL9"/>
<dbReference type="InterPro" id="IPR025965">
    <property type="entry name" value="FlgD/Vpr_Ig-like"/>
</dbReference>
<organism evidence="2">
    <name type="scientific">marine metagenome</name>
    <dbReference type="NCBI Taxonomy" id="408172"/>
    <lineage>
        <taxon>unclassified sequences</taxon>
        <taxon>metagenomes</taxon>
        <taxon>ecological metagenomes</taxon>
    </lineage>
</organism>
<protein>
    <recommendedName>
        <fullName evidence="1">FlgD/Vpr Ig-like domain-containing protein</fullName>
    </recommendedName>
</protein>
<gene>
    <name evidence="2" type="ORF">METZ01_LOCUS120097</name>
</gene>
<evidence type="ECO:0000259" key="1">
    <source>
        <dbReference type="Pfam" id="PF13860"/>
    </source>
</evidence>
<dbReference type="EMBL" id="UINC01016079">
    <property type="protein sequence ID" value="SVA67243.1"/>
    <property type="molecule type" value="Genomic_DNA"/>
</dbReference>
<feature type="domain" description="FlgD/Vpr Ig-like" evidence="1">
    <location>
        <begin position="436"/>
        <end position="488"/>
    </location>
</feature>
<dbReference type="SUPFAM" id="SSF63829">
    <property type="entry name" value="Calcium-dependent phosphotriesterase"/>
    <property type="match status" value="1"/>
</dbReference>
<reference evidence="2" key="1">
    <citation type="submission" date="2018-05" db="EMBL/GenBank/DDBJ databases">
        <authorList>
            <person name="Lanie J.A."/>
            <person name="Ng W.-L."/>
            <person name="Kazmierczak K.M."/>
            <person name="Andrzejewski T.M."/>
            <person name="Davidsen T.M."/>
            <person name="Wayne K.J."/>
            <person name="Tettelin H."/>
            <person name="Glass J.I."/>
            <person name="Rusch D."/>
            <person name="Podicherti R."/>
            <person name="Tsui H.-C.T."/>
            <person name="Winkler M.E."/>
        </authorList>
    </citation>
    <scope>NUCLEOTIDE SEQUENCE</scope>
</reference>
<dbReference type="Gene3D" id="2.60.40.4070">
    <property type="match status" value="1"/>
</dbReference>
<dbReference type="Pfam" id="PF13860">
    <property type="entry name" value="FlgD_ig"/>
    <property type="match status" value="1"/>
</dbReference>
<name>A0A381XSL9_9ZZZZ</name>
<sequence length="501" mass="53876">MIKQLTKVTILPLLMGLLFADDWVIESIYLDLGLGRTDAGGIHGCEMAPDGNIWIVGYGSVLATADDTLIDGTDTTLVRPIWVLDGDGAHVSFSPIRFVTNADGTPDTLDNAARGLSLDQNGNLVYSYYNELLRFNYMTGELMDRYFPAYDDAGSTSSLTEATVDDAGNIYVSWVGGAGRPVVKISPEMTSQSTVYSTGVNYNRTTTVSPSGDALYMGSTWGSGGITALVANTLGTAFEHGMQYGEVQHTWDVYDITFDTTIAGTDTTITADTVTTSTTGGVDIWAETLDWNLGVLWAGETDPGWYSSFDEGITSPHPYAGEWIGFDTGNSGAIVDNLGVGQSVQATDDASALAATGVTCNPRAMAKSADGMTLYVADFSTSVIQKWTNANPVTLTIDDDSQDDSPIVAKGYALNQAYPNPFNPSTTISYEVGRTGNATLEIFNLRGELIRTLKEGWHFNGRHQVSWDGKDNSGMQVPSGTYIYRLSSAEVSFSKRVTFMK</sequence>
<proteinExistence type="predicted"/>
<evidence type="ECO:0000313" key="2">
    <source>
        <dbReference type="EMBL" id="SVA67243.1"/>
    </source>
</evidence>